<evidence type="ECO:0000256" key="7">
    <source>
        <dbReference type="ARBA" id="ARBA00023049"/>
    </source>
</evidence>
<dbReference type="Gene3D" id="1.10.1380.10">
    <property type="entry name" value="Neutral endopeptidase , domain2"/>
    <property type="match status" value="2"/>
</dbReference>
<dbReference type="Proteomes" id="UP000821853">
    <property type="component" value="Chromosome 3"/>
</dbReference>
<dbReference type="GO" id="GO:0046872">
    <property type="term" value="F:metal ion binding"/>
    <property type="evidence" value="ECO:0007669"/>
    <property type="project" value="UniProtKB-KW"/>
</dbReference>
<keyword evidence="8" id="KW-1133">Transmembrane helix</keyword>
<dbReference type="InterPro" id="IPR008753">
    <property type="entry name" value="Peptidase_M13_N"/>
</dbReference>
<dbReference type="Gene3D" id="3.40.390.10">
    <property type="entry name" value="Collagenase (Catalytic Domain)"/>
    <property type="match status" value="3"/>
</dbReference>
<dbReference type="OMA" id="WARDLAY"/>
<keyword evidence="7" id="KW-0482">Metalloprotease</keyword>
<feature type="domain" description="Peptidase M13 N-terminal" evidence="10">
    <location>
        <begin position="67"/>
        <end position="475"/>
    </location>
</feature>
<dbReference type="InterPro" id="IPR024079">
    <property type="entry name" value="MetalloPept_cat_dom_sf"/>
</dbReference>
<dbReference type="GO" id="GO:0016485">
    <property type="term" value="P:protein processing"/>
    <property type="evidence" value="ECO:0007669"/>
    <property type="project" value="TreeGrafter"/>
</dbReference>
<dbReference type="InterPro" id="IPR042089">
    <property type="entry name" value="Peptidase_M13_dom_2"/>
</dbReference>
<keyword evidence="8" id="KW-0812">Transmembrane</keyword>
<dbReference type="PANTHER" id="PTHR11733:SF241">
    <property type="entry name" value="GH26575P-RELATED"/>
    <property type="match status" value="1"/>
</dbReference>
<feature type="domain" description="Peptidase M13 C-terminal" evidence="9">
    <location>
        <begin position="624"/>
        <end position="699"/>
    </location>
</feature>
<comment type="caution">
    <text evidence="11">The sequence shown here is derived from an EMBL/GenBank/DDBJ whole genome shotgun (WGS) entry which is preliminary data.</text>
</comment>
<evidence type="ECO:0000256" key="8">
    <source>
        <dbReference type="SAM" id="Phobius"/>
    </source>
</evidence>
<keyword evidence="12" id="KW-1185">Reference proteome</keyword>
<evidence type="ECO:0000313" key="12">
    <source>
        <dbReference type="Proteomes" id="UP000821853"/>
    </source>
</evidence>
<evidence type="ECO:0000256" key="4">
    <source>
        <dbReference type="ARBA" id="ARBA00022723"/>
    </source>
</evidence>
<feature type="transmembrane region" description="Helical" evidence="8">
    <location>
        <begin position="12"/>
        <end position="37"/>
    </location>
</feature>
<comment type="cofactor">
    <cofactor evidence="1">
        <name>Zn(2+)</name>
        <dbReference type="ChEBI" id="CHEBI:29105"/>
    </cofactor>
</comment>
<dbReference type="InterPro" id="IPR018497">
    <property type="entry name" value="Peptidase_M13_C"/>
</dbReference>
<dbReference type="Pfam" id="PF01431">
    <property type="entry name" value="Peptidase_M13"/>
    <property type="match status" value="1"/>
</dbReference>
<comment type="similarity">
    <text evidence="2">Belongs to the peptidase M13 family.</text>
</comment>
<evidence type="ECO:0000256" key="3">
    <source>
        <dbReference type="ARBA" id="ARBA00022670"/>
    </source>
</evidence>
<dbReference type="Pfam" id="PF05649">
    <property type="entry name" value="Peptidase_M13_N"/>
    <property type="match status" value="1"/>
</dbReference>
<dbReference type="GO" id="GO:0005886">
    <property type="term" value="C:plasma membrane"/>
    <property type="evidence" value="ECO:0007669"/>
    <property type="project" value="TreeGrafter"/>
</dbReference>
<dbReference type="EMBL" id="JABSTR010000005">
    <property type="protein sequence ID" value="KAH9371972.1"/>
    <property type="molecule type" value="Genomic_DNA"/>
</dbReference>
<reference evidence="11 12" key="1">
    <citation type="journal article" date="2020" name="Cell">
        <title>Large-Scale Comparative Analyses of Tick Genomes Elucidate Their Genetic Diversity and Vector Capacities.</title>
        <authorList>
            <consortium name="Tick Genome and Microbiome Consortium (TIGMIC)"/>
            <person name="Jia N."/>
            <person name="Wang J."/>
            <person name="Shi W."/>
            <person name="Du L."/>
            <person name="Sun Y."/>
            <person name="Zhan W."/>
            <person name="Jiang J.F."/>
            <person name="Wang Q."/>
            <person name="Zhang B."/>
            <person name="Ji P."/>
            <person name="Bell-Sakyi L."/>
            <person name="Cui X.M."/>
            <person name="Yuan T.T."/>
            <person name="Jiang B.G."/>
            <person name="Yang W.F."/>
            <person name="Lam T.T."/>
            <person name="Chang Q.C."/>
            <person name="Ding S.J."/>
            <person name="Wang X.J."/>
            <person name="Zhu J.G."/>
            <person name="Ruan X.D."/>
            <person name="Zhao L."/>
            <person name="Wei J.T."/>
            <person name="Ye R.Z."/>
            <person name="Que T.C."/>
            <person name="Du C.H."/>
            <person name="Zhou Y.H."/>
            <person name="Cheng J.X."/>
            <person name="Dai P.F."/>
            <person name="Guo W.B."/>
            <person name="Han X.H."/>
            <person name="Huang E.J."/>
            <person name="Li L.F."/>
            <person name="Wei W."/>
            <person name="Gao Y.C."/>
            <person name="Liu J.Z."/>
            <person name="Shao H.Z."/>
            <person name="Wang X."/>
            <person name="Wang C.C."/>
            <person name="Yang T.C."/>
            <person name="Huo Q.B."/>
            <person name="Li W."/>
            <person name="Chen H.Y."/>
            <person name="Chen S.E."/>
            <person name="Zhou L.G."/>
            <person name="Ni X.B."/>
            <person name="Tian J.H."/>
            <person name="Sheng Y."/>
            <person name="Liu T."/>
            <person name="Pan Y.S."/>
            <person name="Xia L.Y."/>
            <person name="Li J."/>
            <person name="Zhao F."/>
            <person name="Cao W.C."/>
        </authorList>
    </citation>
    <scope>NUCLEOTIDE SEQUENCE [LARGE SCALE GENOMIC DNA]</scope>
    <source>
        <strain evidence="11">HaeL-2018</strain>
    </source>
</reference>
<evidence type="ECO:0000256" key="6">
    <source>
        <dbReference type="ARBA" id="ARBA00022833"/>
    </source>
</evidence>
<keyword evidence="5" id="KW-0378">Hydrolase</keyword>
<dbReference type="AlphaFoldDB" id="A0A9J6GC78"/>
<evidence type="ECO:0000256" key="1">
    <source>
        <dbReference type="ARBA" id="ARBA00001947"/>
    </source>
</evidence>
<evidence type="ECO:0000256" key="5">
    <source>
        <dbReference type="ARBA" id="ARBA00022801"/>
    </source>
</evidence>
<dbReference type="GO" id="GO:0004222">
    <property type="term" value="F:metalloendopeptidase activity"/>
    <property type="evidence" value="ECO:0007669"/>
    <property type="project" value="InterPro"/>
</dbReference>
<dbReference type="SUPFAM" id="SSF55486">
    <property type="entry name" value="Metalloproteases ('zincins'), catalytic domain"/>
    <property type="match status" value="1"/>
</dbReference>
<name>A0A9J6GC78_HAELO</name>
<dbReference type="InterPro" id="IPR000718">
    <property type="entry name" value="Peptidase_M13"/>
</dbReference>
<proteinExistence type="inferred from homology"/>
<evidence type="ECO:0000259" key="10">
    <source>
        <dbReference type="Pfam" id="PF05649"/>
    </source>
</evidence>
<evidence type="ECO:0000259" key="9">
    <source>
        <dbReference type="Pfam" id="PF01431"/>
    </source>
</evidence>
<accession>A0A9J6GC78</accession>
<dbReference type="PANTHER" id="PTHR11733">
    <property type="entry name" value="ZINC METALLOPROTEASE FAMILY M13 NEPRILYSIN-RELATED"/>
    <property type="match status" value="1"/>
</dbReference>
<gene>
    <name evidence="11" type="ORF">HPB48_017384</name>
</gene>
<organism evidence="11 12">
    <name type="scientific">Haemaphysalis longicornis</name>
    <name type="common">Bush tick</name>
    <dbReference type="NCBI Taxonomy" id="44386"/>
    <lineage>
        <taxon>Eukaryota</taxon>
        <taxon>Metazoa</taxon>
        <taxon>Ecdysozoa</taxon>
        <taxon>Arthropoda</taxon>
        <taxon>Chelicerata</taxon>
        <taxon>Arachnida</taxon>
        <taxon>Acari</taxon>
        <taxon>Parasitiformes</taxon>
        <taxon>Ixodida</taxon>
        <taxon>Ixodoidea</taxon>
        <taxon>Ixodidae</taxon>
        <taxon>Haemaphysalinae</taxon>
        <taxon>Haemaphysalis</taxon>
    </lineage>
</organism>
<evidence type="ECO:0000313" key="11">
    <source>
        <dbReference type="EMBL" id="KAH9371972.1"/>
    </source>
</evidence>
<keyword evidence="8" id="KW-0472">Membrane</keyword>
<sequence>MKLELDATWARDLAYHWAVVLVGFFLMCLAPTFLLWLQINVNAYCDEAPCAAIGHELRRSLELRVDPCDDFYSFVCGRWERTNVPFSDRASQHTARFRRRLEAAMLHSDTRGQGAVEKAAKLYTACRPFGSSRAKYRAPRTAYSGSRVDRFIASADLNLFSGFLFRYRPFDDACQLKPLESLLADLNITWPFSEQQASGLANLTVMETLFKAQLRHGLDILYEGGVAVSSVRQKRLLVLRIGRLLGRPDPELNVTQLRSAVVSLARLLGSEKDDYGHLAELVVKQEEKLEAFVASGTAADEEKLVTFNEAKYKFPGYKWTQLAALVNHELGLALKSYHYLYINGQAAAAATSALEEGAAAHAFIGWRLVRLLAPMGCGQAGLEIAHAAGGDVDLVSDSLAAFTLDRLQQYAPMAAAAPYVERETPGESREDLQWYLTRLMQNLQEGIHSSAYVSWKFDSAASKLAKKFRLHLLYPDYVHVDVQVDRLYRYMPDFQGDCLNMTLTLLRAGSRQRHQALGKTVALYGEGWDQPQTAVESLYAIEFDELFVPLGAVSAPLYTRGAPAAWKLGALGSVVAREVMGKVLALAAASGNYTPPGADCFPNGSLVHAFATRQTLAAYTQAVTDGGAQLRKQRLRGFERFNDLQLLFVASCFTLCEAEQDAPLGKALCNEALRNNEQFAYAFECPSGSPMNPEQRCDL</sequence>
<dbReference type="PROSITE" id="PS51885">
    <property type="entry name" value="NEPRILYSIN"/>
    <property type="match status" value="1"/>
</dbReference>
<keyword evidence="6" id="KW-0862">Zinc</keyword>
<dbReference type="VEuPathDB" id="VectorBase:HLOH_046291"/>
<keyword evidence="4" id="KW-0479">Metal-binding</keyword>
<keyword evidence="3" id="KW-0645">Protease</keyword>
<protein>
    <submittedName>
        <fullName evidence="11">Uncharacterized protein</fullName>
    </submittedName>
</protein>
<dbReference type="OrthoDB" id="6475849at2759"/>
<evidence type="ECO:0000256" key="2">
    <source>
        <dbReference type="ARBA" id="ARBA00007357"/>
    </source>
</evidence>